<evidence type="ECO:0000256" key="7">
    <source>
        <dbReference type="SAM" id="Phobius"/>
    </source>
</evidence>
<dbReference type="InterPro" id="IPR000425">
    <property type="entry name" value="MIP"/>
</dbReference>
<keyword evidence="5 7" id="KW-1133">Transmembrane helix</keyword>
<dbReference type="Pfam" id="PF00903">
    <property type="entry name" value="Glyoxalase"/>
    <property type="match status" value="2"/>
</dbReference>
<dbReference type="InterPro" id="IPR022357">
    <property type="entry name" value="MIP_CS"/>
</dbReference>
<protein>
    <recommendedName>
        <fullName evidence="8">VOC domain-containing protein</fullName>
    </recommendedName>
</protein>
<dbReference type="SUPFAM" id="SSF81338">
    <property type="entry name" value="Aquaporin-like"/>
    <property type="match status" value="1"/>
</dbReference>
<dbReference type="InterPro" id="IPR023271">
    <property type="entry name" value="Aquaporin-like"/>
</dbReference>
<keyword evidence="3 7" id="KW-0812">Transmembrane</keyword>
<feature type="transmembrane region" description="Helical" evidence="7">
    <location>
        <begin position="420"/>
        <end position="443"/>
    </location>
</feature>
<dbReference type="GO" id="GO:0004493">
    <property type="term" value="F:methylmalonyl-CoA epimerase activity"/>
    <property type="evidence" value="ECO:0007669"/>
    <property type="project" value="TreeGrafter"/>
</dbReference>
<dbReference type="SUPFAM" id="SSF54593">
    <property type="entry name" value="Glyoxalase/Bleomycin resistance protein/Dihydroxybiphenyl dioxygenase"/>
    <property type="match status" value="2"/>
</dbReference>
<dbReference type="Gene3D" id="1.20.1080.10">
    <property type="entry name" value="Glycerol uptake facilitator protein"/>
    <property type="match status" value="1"/>
</dbReference>
<dbReference type="PANTHER" id="PTHR43048:SF3">
    <property type="entry name" value="METHYLMALONYL-COA EPIMERASE, MITOCHONDRIAL"/>
    <property type="match status" value="1"/>
</dbReference>
<dbReference type="GO" id="GO:0004462">
    <property type="term" value="F:lactoylglutathione lyase activity"/>
    <property type="evidence" value="ECO:0007669"/>
    <property type="project" value="InterPro"/>
</dbReference>
<name>A0A6J4J0M1_9BACT</name>
<reference evidence="9" key="1">
    <citation type="submission" date="2020-02" db="EMBL/GenBank/DDBJ databases">
        <authorList>
            <person name="Meier V. D."/>
        </authorList>
    </citation>
    <scope>NUCLEOTIDE SEQUENCE</scope>
    <source>
        <strain evidence="9">AVDCRST_MAG42</strain>
    </source>
</reference>
<feature type="transmembrane region" description="Helical" evidence="7">
    <location>
        <begin position="463"/>
        <end position="481"/>
    </location>
</feature>
<dbReference type="InterPro" id="IPR018146">
    <property type="entry name" value="Glyoxalase_1_CS"/>
</dbReference>
<dbReference type="PROSITE" id="PS51819">
    <property type="entry name" value="VOC"/>
    <property type="match status" value="2"/>
</dbReference>
<sequence>MLVRGVVVVAGGIDPGGPRCSHAPDRPGSAPPATTKTWAALTVSILASAIVPFTATGSTEIEAIEMAVAELPRAIAFYTDVLQFQTVAQELGTARLRLGEETLILREHATPTPIVPDGLLANDRSFQHIAIVVSDIDAAYAHLLRHNTRIVSTGVQRLPEWNFDAAGIRALYFRGPDGHFLELIQFPRNKGEPRWHRRTDALFRGIDHTAIVVSDLKASTRFYRDVLGFTIIGNSFNYGGEQELLNGVAGSRVRITSFRGINGPGVELLHYEAPGSSVTAPSEASPAWRMHLVNSRAETGGETTDPDGHALLLADKGRAVLYRPSQALRQRWERYLMEGAELGIFMAVALWLALALEHPKSRVRQAIASPLLRRFLFGTGIGVTVVILIYCTWGRQSGAQFNPAVTLAMLYLQRIQPWDAFFYIIAQFVGGLLGVLVAATPFWKASAHKDVNFVMTAPGKPGVAIAFTAEFVICFILMATLRLVYHSDSLKPLLGYFAGLLLLVYITVEAPLSGMSLNPARSVASAIPARSWNAIWIYFAAPILAMLLAAMIFG</sequence>
<dbReference type="GO" id="GO:0046872">
    <property type="term" value="F:metal ion binding"/>
    <property type="evidence" value="ECO:0007669"/>
    <property type="project" value="UniProtKB-KW"/>
</dbReference>
<feature type="transmembrane region" description="Helical" evidence="7">
    <location>
        <begin position="335"/>
        <end position="355"/>
    </location>
</feature>
<evidence type="ECO:0000256" key="1">
    <source>
        <dbReference type="ARBA" id="ARBA00004141"/>
    </source>
</evidence>
<dbReference type="GO" id="GO:0046491">
    <property type="term" value="P:L-methylmalonyl-CoA metabolic process"/>
    <property type="evidence" value="ECO:0007669"/>
    <property type="project" value="TreeGrafter"/>
</dbReference>
<evidence type="ECO:0000256" key="5">
    <source>
        <dbReference type="ARBA" id="ARBA00022989"/>
    </source>
</evidence>
<gene>
    <name evidence="9" type="ORF">AVDCRST_MAG42-2907</name>
</gene>
<dbReference type="Pfam" id="PF00230">
    <property type="entry name" value="MIP"/>
    <property type="match status" value="1"/>
</dbReference>
<dbReference type="InterPro" id="IPR029068">
    <property type="entry name" value="Glyas_Bleomycin-R_OHBP_Dase"/>
</dbReference>
<dbReference type="PROSITE" id="PS00934">
    <property type="entry name" value="GLYOXALASE_I_1"/>
    <property type="match status" value="1"/>
</dbReference>
<dbReference type="PRINTS" id="PR00783">
    <property type="entry name" value="MINTRINSICP"/>
</dbReference>
<dbReference type="CDD" id="cd06587">
    <property type="entry name" value="VOC"/>
    <property type="match status" value="1"/>
</dbReference>
<accession>A0A6J4J0M1</accession>
<feature type="domain" description="VOC" evidence="8">
    <location>
        <begin position="205"/>
        <end position="334"/>
    </location>
</feature>
<dbReference type="GO" id="GO:0015267">
    <property type="term" value="F:channel activity"/>
    <property type="evidence" value="ECO:0007669"/>
    <property type="project" value="InterPro"/>
</dbReference>
<evidence type="ECO:0000259" key="8">
    <source>
        <dbReference type="PROSITE" id="PS51819"/>
    </source>
</evidence>
<evidence type="ECO:0000256" key="3">
    <source>
        <dbReference type="ARBA" id="ARBA00022692"/>
    </source>
</evidence>
<evidence type="ECO:0000256" key="2">
    <source>
        <dbReference type="ARBA" id="ARBA00022448"/>
    </source>
</evidence>
<proteinExistence type="predicted"/>
<dbReference type="PANTHER" id="PTHR43048">
    <property type="entry name" value="METHYLMALONYL-COA EPIMERASE"/>
    <property type="match status" value="1"/>
</dbReference>
<feature type="transmembrane region" description="Helical" evidence="7">
    <location>
        <begin position="535"/>
        <end position="553"/>
    </location>
</feature>
<dbReference type="AlphaFoldDB" id="A0A6J4J0M1"/>
<dbReference type="InterPro" id="IPR037523">
    <property type="entry name" value="VOC_core"/>
</dbReference>
<dbReference type="GO" id="GO:0016020">
    <property type="term" value="C:membrane"/>
    <property type="evidence" value="ECO:0007669"/>
    <property type="project" value="UniProtKB-SubCell"/>
</dbReference>
<organism evidence="9">
    <name type="scientific">uncultured Chthoniobacterales bacterium</name>
    <dbReference type="NCBI Taxonomy" id="1836801"/>
    <lineage>
        <taxon>Bacteria</taxon>
        <taxon>Pseudomonadati</taxon>
        <taxon>Verrucomicrobiota</taxon>
        <taxon>Spartobacteria</taxon>
        <taxon>Chthoniobacterales</taxon>
        <taxon>environmental samples</taxon>
    </lineage>
</organism>
<comment type="subcellular location">
    <subcellularLocation>
        <location evidence="1">Membrane</location>
        <topology evidence="1">Multi-pass membrane protein</topology>
    </subcellularLocation>
</comment>
<dbReference type="EMBL" id="CADCTA010000105">
    <property type="protein sequence ID" value="CAA9264514.1"/>
    <property type="molecule type" value="Genomic_DNA"/>
</dbReference>
<dbReference type="InterPro" id="IPR004360">
    <property type="entry name" value="Glyas_Fos-R_dOase_dom"/>
</dbReference>
<keyword evidence="2" id="KW-0813">Transport</keyword>
<dbReference type="PROSITE" id="PS00221">
    <property type="entry name" value="MIP"/>
    <property type="match status" value="1"/>
</dbReference>
<feature type="transmembrane region" description="Helical" evidence="7">
    <location>
        <begin position="493"/>
        <end position="515"/>
    </location>
</feature>
<keyword evidence="6 7" id="KW-0472">Membrane</keyword>
<evidence type="ECO:0000256" key="6">
    <source>
        <dbReference type="ARBA" id="ARBA00023136"/>
    </source>
</evidence>
<dbReference type="Gene3D" id="3.10.180.10">
    <property type="entry name" value="2,3-Dihydroxybiphenyl 1,2-Dioxygenase, domain 1"/>
    <property type="match status" value="2"/>
</dbReference>
<feature type="transmembrane region" description="Helical" evidence="7">
    <location>
        <begin position="375"/>
        <end position="393"/>
    </location>
</feature>
<evidence type="ECO:0000313" key="9">
    <source>
        <dbReference type="EMBL" id="CAA9264514.1"/>
    </source>
</evidence>
<evidence type="ECO:0000256" key="4">
    <source>
        <dbReference type="ARBA" id="ARBA00022723"/>
    </source>
</evidence>
<keyword evidence="4" id="KW-0479">Metal-binding</keyword>
<dbReference type="InterPro" id="IPR051785">
    <property type="entry name" value="MMCE/EMCE_epimerase"/>
</dbReference>
<feature type="domain" description="VOC" evidence="8">
    <location>
        <begin position="60"/>
        <end position="186"/>
    </location>
</feature>